<dbReference type="RefSeq" id="WP_179171471.1">
    <property type="nucleotide sequence ID" value="NZ_CP058531.1"/>
</dbReference>
<keyword evidence="9" id="KW-1185">Reference proteome</keyword>
<evidence type="ECO:0000256" key="5">
    <source>
        <dbReference type="ARBA" id="ARBA00023136"/>
    </source>
</evidence>
<dbReference type="EMBL" id="CP058531">
    <property type="protein sequence ID" value="QLG29897.1"/>
    <property type="molecule type" value="Genomic_DNA"/>
</dbReference>
<keyword evidence="8" id="KW-0614">Plasmid</keyword>
<feature type="transmembrane region" description="Helical" evidence="6">
    <location>
        <begin position="258"/>
        <end position="280"/>
    </location>
</feature>
<feature type="transmembrane region" description="Helical" evidence="6">
    <location>
        <begin position="227"/>
        <end position="252"/>
    </location>
</feature>
<dbReference type="SUPFAM" id="SSF103473">
    <property type="entry name" value="MFS general substrate transporter"/>
    <property type="match status" value="1"/>
</dbReference>
<dbReference type="Gene3D" id="1.20.1250.20">
    <property type="entry name" value="MFS general substrate transporter like domains"/>
    <property type="match status" value="2"/>
</dbReference>
<dbReference type="PROSITE" id="PS50850">
    <property type="entry name" value="MFS"/>
    <property type="match status" value="1"/>
</dbReference>
<feature type="transmembrane region" description="Helical" evidence="6">
    <location>
        <begin position="151"/>
        <end position="176"/>
    </location>
</feature>
<evidence type="ECO:0000313" key="9">
    <source>
        <dbReference type="Proteomes" id="UP000509750"/>
    </source>
</evidence>
<comment type="subcellular location">
    <subcellularLocation>
        <location evidence="1">Cell membrane</location>
        <topology evidence="1">Multi-pass membrane protein</topology>
    </subcellularLocation>
</comment>
<name>A0A7D5KGL8_9EURY</name>
<evidence type="ECO:0000256" key="2">
    <source>
        <dbReference type="ARBA" id="ARBA00022475"/>
    </source>
</evidence>
<keyword evidence="2" id="KW-1003">Cell membrane</keyword>
<organism evidence="8 9">
    <name type="scientific">Halorarum halophilum</name>
    <dbReference type="NCBI Taxonomy" id="2743090"/>
    <lineage>
        <taxon>Archaea</taxon>
        <taxon>Methanobacteriati</taxon>
        <taxon>Methanobacteriota</taxon>
        <taxon>Stenosarchaea group</taxon>
        <taxon>Halobacteria</taxon>
        <taxon>Halobacteriales</taxon>
        <taxon>Haloferacaceae</taxon>
        <taxon>Halorarum</taxon>
    </lineage>
</organism>
<evidence type="ECO:0000256" key="4">
    <source>
        <dbReference type="ARBA" id="ARBA00022989"/>
    </source>
</evidence>
<feature type="transmembrane region" description="Helical" evidence="6">
    <location>
        <begin position="57"/>
        <end position="77"/>
    </location>
</feature>
<feature type="transmembrane region" description="Helical" evidence="6">
    <location>
        <begin position="89"/>
        <end position="110"/>
    </location>
</feature>
<dbReference type="InterPro" id="IPR005829">
    <property type="entry name" value="Sugar_transporter_CS"/>
</dbReference>
<dbReference type="GeneID" id="56031170"/>
<dbReference type="PROSITE" id="PS00216">
    <property type="entry name" value="SUGAR_TRANSPORT_1"/>
    <property type="match status" value="1"/>
</dbReference>
<feature type="transmembrane region" description="Helical" evidence="6">
    <location>
        <begin position="27"/>
        <end position="45"/>
    </location>
</feature>
<evidence type="ECO:0000313" key="8">
    <source>
        <dbReference type="EMBL" id="QLG29897.1"/>
    </source>
</evidence>
<feature type="transmembrane region" description="Helical" evidence="6">
    <location>
        <begin position="316"/>
        <end position="340"/>
    </location>
</feature>
<evidence type="ECO:0000256" key="1">
    <source>
        <dbReference type="ARBA" id="ARBA00004651"/>
    </source>
</evidence>
<dbReference type="GO" id="GO:0022857">
    <property type="term" value="F:transmembrane transporter activity"/>
    <property type="evidence" value="ECO:0007669"/>
    <property type="project" value="InterPro"/>
</dbReference>
<dbReference type="KEGG" id="halg:HUG10_20015"/>
<evidence type="ECO:0000256" key="6">
    <source>
        <dbReference type="SAM" id="Phobius"/>
    </source>
</evidence>
<dbReference type="PANTHER" id="PTHR43124:SF3">
    <property type="entry name" value="CHLORAMPHENICOL EFFLUX PUMP RV0191"/>
    <property type="match status" value="1"/>
</dbReference>
<dbReference type="GO" id="GO:0005886">
    <property type="term" value="C:plasma membrane"/>
    <property type="evidence" value="ECO:0007669"/>
    <property type="project" value="UniProtKB-SubCell"/>
</dbReference>
<keyword evidence="5 6" id="KW-0472">Membrane</keyword>
<feature type="transmembrane region" description="Helical" evidence="6">
    <location>
        <begin position="182"/>
        <end position="200"/>
    </location>
</feature>
<feature type="transmembrane region" description="Helical" evidence="6">
    <location>
        <begin position="383"/>
        <end position="401"/>
    </location>
</feature>
<sequence length="405" mass="42200">MESSVPSEDRQRAAPSDNPRVAYRHQMLGLCTAGSSFYLAGRIVIPPLAVPIKDGFGIGNAEFGLALSILWAAYALMQFPGGVTSDATGHKAVLVGSMLISGVGFALLATGGTYEAFLVAALVTGVGGGLFMIVQFRFLSVLYGDNKGRAFGLSGGITGIAGVVAPIAATSIVGVASWRHPFAAMVVIVIAVALVLHVRVRERYVFERPALSAAVSRSIDQISSAKILLLMAITAIFSVAVQAVTTFIPLFMYEVKGLSLSMSGTMLSVYFLVAVVARPISGTLSDVVGRRTVAGSALVFSGVLLAYVVLVAKPFYALLVSFALFSWAIVSFSPAMDAYYMDLFADDSMGGAFGLARTFILFVGSTGPYLIGVGAETSGFANSFAIISGCLVLAGAMLLATTRAF</sequence>
<dbReference type="InterPro" id="IPR020846">
    <property type="entry name" value="MFS_dom"/>
</dbReference>
<dbReference type="PANTHER" id="PTHR43124">
    <property type="entry name" value="PURINE EFFLUX PUMP PBUE"/>
    <property type="match status" value="1"/>
</dbReference>
<proteinExistence type="predicted"/>
<keyword evidence="4 6" id="KW-1133">Transmembrane helix</keyword>
<feature type="transmembrane region" description="Helical" evidence="6">
    <location>
        <begin position="352"/>
        <end position="371"/>
    </location>
</feature>
<dbReference type="AlphaFoldDB" id="A0A7D5KGL8"/>
<keyword evidence="3 6" id="KW-0812">Transmembrane</keyword>
<evidence type="ECO:0000256" key="3">
    <source>
        <dbReference type="ARBA" id="ARBA00022692"/>
    </source>
</evidence>
<dbReference type="OrthoDB" id="29061at2157"/>
<feature type="transmembrane region" description="Helical" evidence="6">
    <location>
        <begin position="116"/>
        <end position="139"/>
    </location>
</feature>
<feature type="transmembrane region" description="Helical" evidence="6">
    <location>
        <begin position="292"/>
        <end position="310"/>
    </location>
</feature>
<reference evidence="8 9" key="1">
    <citation type="submission" date="2020-07" db="EMBL/GenBank/DDBJ databases">
        <title>Gai3-2, isolated from salt lake.</title>
        <authorList>
            <person name="Cui H."/>
            <person name="Shi X."/>
        </authorList>
    </citation>
    <scope>NUCLEOTIDE SEQUENCE [LARGE SCALE GENOMIC DNA]</scope>
    <source>
        <strain evidence="8 9">Gai3-2</strain>
        <plasmid evidence="8 9">unnamed2</plasmid>
    </source>
</reference>
<evidence type="ECO:0000259" key="7">
    <source>
        <dbReference type="PROSITE" id="PS50850"/>
    </source>
</evidence>
<accession>A0A7D5KGL8</accession>
<dbReference type="InterPro" id="IPR036259">
    <property type="entry name" value="MFS_trans_sf"/>
</dbReference>
<geneLocation type="plasmid" evidence="8 9">
    <name>unnamed2</name>
</geneLocation>
<feature type="domain" description="Major facilitator superfamily (MFS) profile" evidence="7">
    <location>
        <begin position="27"/>
        <end position="405"/>
    </location>
</feature>
<dbReference type="Pfam" id="PF07690">
    <property type="entry name" value="MFS_1"/>
    <property type="match status" value="1"/>
</dbReference>
<protein>
    <submittedName>
        <fullName evidence="8">MFS transporter</fullName>
    </submittedName>
</protein>
<dbReference type="Proteomes" id="UP000509750">
    <property type="component" value="Plasmid unnamed2"/>
</dbReference>
<gene>
    <name evidence="8" type="ORF">HUG10_20015</name>
</gene>
<dbReference type="InterPro" id="IPR011701">
    <property type="entry name" value="MFS"/>
</dbReference>
<dbReference type="InterPro" id="IPR050189">
    <property type="entry name" value="MFS_Efflux_Transporters"/>
</dbReference>